<organism evidence="1 2">
    <name type="scientific">Microctonus hyperodae</name>
    <name type="common">Parasitoid wasp</name>
    <dbReference type="NCBI Taxonomy" id="165561"/>
    <lineage>
        <taxon>Eukaryota</taxon>
        <taxon>Metazoa</taxon>
        <taxon>Ecdysozoa</taxon>
        <taxon>Arthropoda</taxon>
        <taxon>Hexapoda</taxon>
        <taxon>Insecta</taxon>
        <taxon>Pterygota</taxon>
        <taxon>Neoptera</taxon>
        <taxon>Endopterygota</taxon>
        <taxon>Hymenoptera</taxon>
        <taxon>Apocrita</taxon>
        <taxon>Ichneumonoidea</taxon>
        <taxon>Braconidae</taxon>
        <taxon>Euphorinae</taxon>
        <taxon>Microctonus</taxon>
    </lineage>
</organism>
<reference evidence="1" key="2">
    <citation type="submission" date="2023-03" db="EMBL/GenBank/DDBJ databases">
        <authorList>
            <person name="Inwood S.N."/>
            <person name="Skelly J.G."/>
            <person name="Guhlin J."/>
            <person name="Harrop T.W.R."/>
            <person name="Goldson S.G."/>
            <person name="Dearden P.K."/>
        </authorList>
    </citation>
    <scope>NUCLEOTIDE SEQUENCE</scope>
    <source>
        <strain evidence="1">Lincoln</strain>
        <tissue evidence="1">Whole body</tissue>
    </source>
</reference>
<dbReference type="PANTHER" id="PTHR10773">
    <property type="entry name" value="DNA-DIRECTED RNA POLYMERASES I, II, AND III SUBUNIT RPABC2"/>
    <property type="match status" value="1"/>
</dbReference>
<protein>
    <submittedName>
        <fullName evidence="1">Uncharacterized protein</fullName>
    </submittedName>
</protein>
<dbReference type="Proteomes" id="UP001168972">
    <property type="component" value="Unassembled WGS sequence"/>
</dbReference>
<accession>A0AA39G7T9</accession>
<dbReference type="PANTHER" id="PTHR10773:SF19">
    <property type="match status" value="1"/>
</dbReference>
<dbReference type="EMBL" id="JAQQBR010000001">
    <property type="protein sequence ID" value="KAK0183179.1"/>
    <property type="molecule type" value="Genomic_DNA"/>
</dbReference>
<sequence>MKQRVNNIIAPATVTCSDASSSQEIGGTDNHNETSDFGDNGCFDDFQLANLEFQNDCNDEETNIIDKKKQGGESDILLEKESESEIIDANVSLDSLLEIKKIQEESLLKVKEDQKSKKRMRNESEWKKNKRKYLKSSGKSFINVKGQIVPAKTFSPANSCCNLKCYEFINPEIQTEVHNKFYRLADFNLQTTYIFSQVKVKPVARHYVSINEKSKLTTRQYYLPDKEGNNVKICKNLFKKILMVSDGKLDRILKKKINSIKGVPKDQRGRHPPANKTPVEKIDEVCNFIETFPTFISHQSSHETGKKYFGPDFNIRVLYTEYKQKIAHPLSEFKFRDIFKTKFDLHFIPPIVDSSETCDSLLNNGTEQELNVQLQLQEL</sequence>
<gene>
    <name evidence="1" type="ORF">PV327_001246</name>
</gene>
<name>A0AA39G7T9_MICHY</name>
<keyword evidence="2" id="KW-1185">Reference proteome</keyword>
<comment type="caution">
    <text evidence="1">The sequence shown here is derived from an EMBL/GenBank/DDBJ whole genome shotgun (WGS) entry which is preliminary data.</text>
</comment>
<evidence type="ECO:0000313" key="2">
    <source>
        <dbReference type="Proteomes" id="UP001168972"/>
    </source>
</evidence>
<evidence type="ECO:0000313" key="1">
    <source>
        <dbReference type="EMBL" id="KAK0183179.1"/>
    </source>
</evidence>
<dbReference type="AlphaFoldDB" id="A0AA39G7T9"/>
<proteinExistence type="predicted"/>
<reference evidence="1" key="1">
    <citation type="journal article" date="2023" name="bioRxiv">
        <title>Scaffold-level genome assemblies of two parasitoid biocontrol wasps reveal the parthenogenesis mechanism and an associated novel virus.</title>
        <authorList>
            <person name="Inwood S."/>
            <person name="Skelly J."/>
            <person name="Guhlin J."/>
            <person name="Harrop T."/>
            <person name="Goldson S."/>
            <person name="Dearden P."/>
        </authorList>
    </citation>
    <scope>NUCLEOTIDE SEQUENCE</scope>
    <source>
        <strain evidence="1">Lincoln</strain>
        <tissue evidence="1">Whole body</tissue>
    </source>
</reference>